<organism evidence="1 2">
    <name type="scientific">Deinococcus yavapaiensis KR-236</name>
    <dbReference type="NCBI Taxonomy" id="694435"/>
    <lineage>
        <taxon>Bacteria</taxon>
        <taxon>Thermotogati</taxon>
        <taxon>Deinococcota</taxon>
        <taxon>Deinococci</taxon>
        <taxon>Deinococcales</taxon>
        <taxon>Deinococcaceae</taxon>
        <taxon>Deinococcus</taxon>
    </lineage>
</organism>
<name>A0A318S7D1_9DEIO</name>
<dbReference type="Gene3D" id="3.40.50.300">
    <property type="entry name" value="P-loop containing nucleotide triphosphate hydrolases"/>
    <property type="match status" value="1"/>
</dbReference>
<evidence type="ECO:0008006" key="3">
    <source>
        <dbReference type="Google" id="ProtNLM"/>
    </source>
</evidence>
<reference evidence="1 2" key="1">
    <citation type="submission" date="2018-06" db="EMBL/GenBank/DDBJ databases">
        <title>Genomic Encyclopedia of Type Strains, Phase IV (KMG-IV): sequencing the most valuable type-strain genomes for metagenomic binning, comparative biology and taxonomic classification.</title>
        <authorList>
            <person name="Goeker M."/>
        </authorList>
    </citation>
    <scope>NUCLEOTIDE SEQUENCE [LARGE SCALE GENOMIC DNA]</scope>
    <source>
        <strain evidence="1 2">DSM 18048</strain>
    </source>
</reference>
<evidence type="ECO:0000313" key="1">
    <source>
        <dbReference type="EMBL" id="PYE53796.1"/>
    </source>
</evidence>
<dbReference type="EMBL" id="QJSX01000007">
    <property type="protein sequence ID" value="PYE53796.1"/>
    <property type="molecule type" value="Genomic_DNA"/>
</dbReference>
<comment type="caution">
    <text evidence="1">The sequence shown here is derived from an EMBL/GenBank/DDBJ whole genome shotgun (WGS) entry which is preliminary data.</text>
</comment>
<dbReference type="Proteomes" id="UP000248326">
    <property type="component" value="Unassembled WGS sequence"/>
</dbReference>
<dbReference type="AlphaFoldDB" id="A0A318S7D1"/>
<protein>
    <recommendedName>
        <fullName evidence="3">AAA domain-containing protein</fullName>
    </recommendedName>
</protein>
<evidence type="ECO:0000313" key="2">
    <source>
        <dbReference type="Proteomes" id="UP000248326"/>
    </source>
</evidence>
<dbReference type="OrthoDB" id="359078at2"/>
<accession>A0A318S7D1</accession>
<gene>
    <name evidence="1" type="ORF">DES52_10754</name>
</gene>
<proteinExistence type="predicted"/>
<sequence>MLFVLGGASGSGKSTLLPLLRAAHPSVRWHDFDERWQGGGKAERQRLLEGWIETALEHAGDFGLLGPCPLGEVLAAPSSARLSDVRHLLLDVGDVERIRRLRARGDGLASQDMLNWAAWLRAHEVYPDWRPDVLIEDGWSEMRWERWHERPDVAWPGSTFDATSLTPGQTASRVVAWARSSGNLGV</sequence>
<keyword evidence="2" id="KW-1185">Reference proteome</keyword>
<dbReference type="InterPro" id="IPR027417">
    <property type="entry name" value="P-loop_NTPase"/>
</dbReference>
<dbReference type="RefSeq" id="WP_110886707.1">
    <property type="nucleotide sequence ID" value="NZ_QJSX01000007.1"/>
</dbReference>
<dbReference type="SUPFAM" id="SSF52540">
    <property type="entry name" value="P-loop containing nucleoside triphosphate hydrolases"/>
    <property type="match status" value="1"/>
</dbReference>